<feature type="transmembrane region" description="Helical" evidence="6">
    <location>
        <begin position="248"/>
        <end position="269"/>
    </location>
</feature>
<evidence type="ECO:0000256" key="4">
    <source>
        <dbReference type="ARBA" id="ARBA00022989"/>
    </source>
</evidence>
<proteinExistence type="predicted"/>
<feature type="transmembrane region" description="Helical" evidence="6">
    <location>
        <begin position="183"/>
        <end position="204"/>
    </location>
</feature>
<evidence type="ECO:0000256" key="5">
    <source>
        <dbReference type="ARBA" id="ARBA00023136"/>
    </source>
</evidence>
<dbReference type="InterPro" id="IPR036259">
    <property type="entry name" value="MFS_trans_sf"/>
</dbReference>
<keyword evidence="2" id="KW-0813">Transport</keyword>
<feature type="transmembrane region" description="Helical" evidence="6">
    <location>
        <begin position="125"/>
        <end position="146"/>
    </location>
</feature>
<feature type="domain" description="Major facilitator superfamily (MFS) profile" evidence="7">
    <location>
        <begin position="29"/>
        <end position="430"/>
    </location>
</feature>
<sequence length="444" mass="48274">MAFEPSQSSGAATTDLSKYPDLKRRWLYIIPAVFVTYSLAYVDRANYGFGAAAGLAETLHITAAQSALLGSLFFFGYFIFQIPGAAYARKRSARKLIFLSLISWGILASLTGVIKSYWWLAADRLLLGAAESFILPGMLILLTKWFTRSERSRTNTMLILGNPVTVLWMSAVTGYIIKAFGWQMTFIIEGLPSVLWGVVWYFVIRDKPEDAAWISKESAQELTATLASEQGVIPKVASLTVALRNPNVILLCLQYFFWSIGVYGFVLWLPVMIRKGSSQGIGATGLLSAIPYAVAALLMIVVSFYSDRTAQRTRFVWPFLILAGAAFFGSYLTAGMNFFVAFGFLILAGGAMYAPYGPFFAIIPEMLPGNVAGEVTALINSMGALGSFLGSYLVGYLQASTGNSKAGYLLMSVALTVSGILILVLRPVQQVDAMAETSDLALAE</sequence>
<feature type="transmembrane region" description="Helical" evidence="6">
    <location>
        <begin position="406"/>
        <end position="425"/>
    </location>
</feature>
<dbReference type="Pfam" id="PF07690">
    <property type="entry name" value="MFS_1"/>
    <property type="match status" value="1"/>
</dbReference>
<keyword evidence="5 6" id="KW-0472">Membrane</keyword>
<dbReference type="GO" id="GO:0005886">
    <property type="term" value="C:plasma membrane"/>
    <property type="evidence" value="ECO:0007669"/>
    <property type="project" value="TreeGrafter"/>
</dbReference>
<feature type="transmembrane region" description="Helical" evidence="6">
    <location>
        <begin position="375"/>
        <end position="394"/>
    </location>
</feature>
<feature type="transmembrane region" description="Helical" evidence="6">
    <location>
        <begin position="281"/>
        <end position="303"/>
    </location>
</feature>
<dbReference type="GO" id="GO:0022857">
    <property type="term" value="F:transmembrane transporter activity"/>
    <property type="evidence" value="ECO:0007669"/>
    <property type="project" value="InterPro"/>
</dbReference>
<organism evidence="8 9">
    <name type="scientific">Terriglobus roseus</name>
    <dbReference type="NCBI Taxonomy" id="392734"/>
    <lineage>
        <taxon>Bacteria</taxon>
        <taxon>Pseudomonadati</taxon>
        <taxon>Acidobacteriota</taxon>
        <taxon>Terriglobia</taxon>
        <taxon>Terriglobales</taxon>
        <taxon>Acidobacteriaceae</taxon>
        <taxon>Terriglobus</taxon>
    </lineage>
</organism>
<dbReference type="RefSeq" id="WP_083350492.1">
    <property type="nucleotide sequence ID" value="NZ_FNSD01000001.1"/>
</dbReference>
<keyword evidence="3 6" id="KW-0812">Transmembrane</keyword>
<dbReference type="SUPFAM" id="SSF103473">
    <property type="entry name" value="MFS general substrate transporter"/>
    <property type="match status" value="1"/>
</dbReference>
<dbReference type="InterPro" id="IPR020846">
    <property type="entry name" value="MFS_dom"/>
</dbReference>
<comment type="subcellular location">
    <subcellularLocation>
        <location evidence="1">Membrane</location>
        <topology evidence="1">Multi-pass membrane protein</topology>
    </subcellularLocation>
</comment>
<evidence type="ECO:0000313" key="9">
    <source>
        <dbReference type="Proteomes" id="UP000182409"/>
    </source>
</evidence>
<name>A0A1H4NWP5_9BACT</name>
<dbReference type="Gene3D" id="1.20.1250.20">
    <property type="entry name" value="MFS general substrate transporter like domains"/>
    <property type="match status" value="2"/>
</dbReference>
<dbReference type="PANTHER" id="PTHR43791:SF100">
    <property type="entry name" value="SUGAR TRANSPORTER"/>
    <property type="match status" value="1"/>
</dbReference>
<feature type="transmembrane region" description="Helical" evidence="6">
    <location>
        <begin position="62"/>
        <end position="84"/>
    </location>
</feature>
<dbReference type="AlphaFoldDB" id="A0A1H4NWP5"/>
<gene>
    <name evidence="8" type="ORF">SAMN05443244_2383</name>
</gene>
<evidence type="ECO:0000256" key="2">
    <source>
        <dbReference type="ARBA" id="ARBA00022448"/>
    </source>
</evidence>
<dbReference type="Proteomes" id="UP000182409">
    <property type="component" value="Unassembled WGS sequence"/>
</dbReference>
<dbReference type="PROSITE" id="PS50850">
    <property type="entry name" value="MFS"/>
    <property type="match status" value="1"/>
</dbReference>
<dbReference type="OrthoDB" id="9773404at2"/>
<evidence type="ECO:0000256" key="6">
    <source>
        <dbReference type="SAM" id="Phobius"/>
    </source>
</evidence>
<accession>A0A1H4NWP5</accession>
<dbReference type="EMBL" id="FNSD01000001">
    <property type="protein sequence ID" value="SEB99601.1"/>
    <property type="molecule type" value="Genomic_DNA"/>
</dbReference>
<dbReference type="PANTHER" id="PTHR43791">
    <property type="entry name" value="PERMEASE-RELATED"/>
    <property type="match status" value="1"/>
</dbReference>
<evidence type="ECO:0000313" key="8">
    <source>
        <dbReference type="EMBL" id="SEB99601.1"/>
    </source>
</evidence>
<feature type="transmembrane region" description="Helical" evidence="6">
    <location>
        <begin position="338"/>
        <end position="363"/>
    </location>
</feature>
<feature type="transmembrane region" description="Helical" evidence="6">
    <location>
        <begin position="158"/>
        <end position="177"/>
    </location>
</feature>
<feature type="transmembrane region" description="Helical" evidence="6">
    <location>
        <begin position="96"/>
        <end position="119"/>
    </location>
</feature>
<dbReference type="InterPro" id="IPR011701">
    <property type="entry name" value="MFS"/>
</dbReference>
<feature type="transmembrane region" description="Helical" evidence="6">
    <location>
        <begin position="26"/>
        <end position="42"/>
    </location>
</feature>
<feature type="transmembrane region" description="Helical" evidence="6">
    <location>
        <begin position="315"/>
        <end position="332"/>
    </location>
</feature>
<evidence type="ECO:0000256" key="3">
    <source>
        <dbReference type="ARBA" id="ARBA00022692"/>
    </source>
</evidence>
<evidence type="ECO:0000256" key="1">
    <source>
        <dbReference type="ARBA" id="ARBA00004141"/>
    </source>
</evidence>
<evidence type="ECO:0000259" key="7">
    <source>
        <dbReference type="PROSITE" id="PS50850"/>
    </source>
</evidence>
<keyword evidence="4 6" id="KW-1133">Transmembrane helix</keyword>
<dbReference type="CDD" id="cd17319">
    <property type="entry name" value="MFS_ExuT_GudP_like"/>
    <property type="match status" value="1"/>
</dbReference>
<protein>
    <submittedName>
        <fullName evidence="8">Sugar phosphate permease</fullName>
    </submittedName>
</protein>
<reference evidence="8 9" key="1">
    <citation type="submission" date="2016-10" db="EMBL/GenBank/DDBJ databases">
        <authorList>
            <person name="de Groot N.N."/>
        </authorList>
    </citation>
    <scope>NUCLEOTIDE SEQUENCE [LARGE SCALE GENOMIC DNA]</scope>
    <source>
        <strain evidence="8 9">AB35.6</strain>
    </source>
</reference>